<keyword evidence="3" id="KW-1185">Reference proteome</keyword>
<dbReference type="EMBL" id="JACIDC010000001">
    <property type="protein sequence ID" value="MBB4038434.1"/>
    <property type="molecule type" value="Genomic_DNA"/>
</dbReference>
<comment type="caution">
    <text evidence="2">The sequence shown here is derived from an EMBL/GenBank/DDBJ whole genome shotgun (WGS) entry which is preliminary data.</text>
</comment>
<feature type="domain" description="Transposase zinc-ribbon" evidence="1">
    <location>
        <begin position="10"/>
        <end position="58"/>
    </location>
</feature>
<accession>A0A7W6IBJ0</accession>
<reference evidence="2 3" key="1">
    <citation type="submission" date="2020-08" db="EMBL/GenBank/DDBJ databases">
        <title>Genomic Encyclopedia of Type Strains, Phase IV (KMG-IV): sequencing the most valuable type-strain genomes for metagenomic binning, comparative biology and taxonomic classification.</title>
        <authorList>
            <person name="Goeker M."/>
        </authorList>
    </citation>
    <scope>NUCLEOTIDE SEQUENCE [LARGE SCALE GENOMIC DNA]</scope>
    <source>
        <strain evidence="2 3">DSM 15743</strain>
    </source>
</reference>
<sequence length="157" mass="18192">MELNKPYFHDDQEARKFLESKLWPEGPVCPHCEAEERIYAFQGKGVREGVYRCNNCDRDFTVTVGTVMEGTHLPFRKWLTAIYLFTVAKKGISAKKLQRILGVTYKTAWYLSHRIREAIKENFQSALVVIGALLRRMRPFGATPMRSPKVRVVMPTR</sequence>
<evidence type="ECO:0000313" key="3">
    <source>
        <dbReference type="Proteomes" id="UP000519439"/>
    </source>
</evidence>
<dbReference type="AlphaFoldDB" id="A0A7W6IBJ0"/>
<dbReference type="Proteomes" id="UP000519439">
    <property type="component" value="Unassembled WGS sequence"/>
</dbReference>
<proteinExistence type="predicted"/>
<dbReference type="InterPro" id="IPR024442">
    <property type="entry name" value="Transposase_Zn_ribbon"/>
</dbReference>
<evidence type="ECO:0000313" key="2">
    <source>
        <dbReference type="EMBL" id="MBB4038434.1"/>
    </source>
</evidence>
<gene>
    <name evidence="2" type="ORF">GGR34_000063</name>
</gene>
<organism evidence="2 3">
    <name type="scientific">Microvirga flocculans</name>
    <dbReference type="NCBI Taxonomy" id="217168"/>
    <lineage>
        <taxon>Bacteria</taxon>
        <taxon>Pseudomonadati</taxon>
        <taxon>Pseudomonadota</taxon>
        <taxon>Alphaproteobacteria</taxon>
        <taxon>Hyphomicrobiales</taxon>
        <taxon>Methylobacteriaceae</taxon>
        <taxon>Microvirga</taxon>
    </lineage>
</organism>
<dbReference type="Pfam" id="PF12760">
    <property type="entry name" value="Zn_ribbon_IS1595"/>
    <property type="match status" value="1"/>
</dbReference>
<protein>
    <submittedName>
        <fullName evidence="2">Transposase-like protein</fullName>
    </submittedName>
</protein>
<evidence type="ECO:0000259" key="1">
    <source>
        <dbReference type="Pfam" id="PF12760"/>
    </source>
</evidence>
<name>A0A7W6IBJ0_9HYPH</name>